<evidence type="ECO:0000313" key="2">
    <source>
        <dbReference type="Proteomes" id="UP001174909"/>
    </source>
</evidence>
<organism evidence="1 2">
    <name type="scientific">Geodia barretti</name>
    <name type="common">Barrett's horny sponge</name>
    <dbReference type="NCBI Taxonomy" id="519541"/>
    <lineage>
        <taxon>Eukaryota</taxon>
        <taxon>Metazoa</taxon>
        <taxon>Porifera</taxon>
        <taxon>Demospongiae</taxon>
        <taxon>Heteroscleromorpha</taxon>
        <taxon>Tetractinellida</taxon>
        <taxon>Astrophorina</taxon>
        <taxon>Geodiidae</taxon>
        <taxon>Geodia</taxon>
    </lineage>
</organism>
<sequence>MAGVHVTNRKEFEKKLRSLELTVSNDTKAATLTFAGEHFDSGTWFEHLSASVIGPNQASKGFVSNRESAPTGVTGGLTFKIEQKNRKDKYLRIGFTNPFLGSFKTYIGIGGSPGAKLGYENAEDDSHKLRVLDEYKVEAVLTAAQEGGDKQMIFTISDSK</sequence>
<protein>
    <submittedName>
        <fullName evidence="1">Uncharacterized protein</fullName>
    </submittedName>
</protein>
<accession>A0AA35T2L1</accession>
<keyword evidence="2" id="KW-1185">Reference proteome</keyword>
<proteinExistence type="predicted"/>
<dbReference type="EMBL" id="CASHTH010003103">
    <property type="protein sequence ID" value="CAI8040333.1"/>
    <property type="molecule type" value="Genomic_DNA"/>
</dbReference>
<gene>
    <name evidence="1" type="ORF">GBAR_LOCUS22480</name>
</gene>
<reference evidence="1" key="1">
    <citation type="submission" date="2023-03" db="EMBL/GenBank/DDBJ databases">
        <authorList>
            <person name="Steffen K."/>
            <person name="Cardenas P."/>
        </authorList>
    </citation>
    <scope>NUCLEOTIDE SEQUENCE</scope>
</reference>
<dbReference type="AlphaFoldDB" id="A0AA35T2L1"/>
<evidence type="ECO:0000313" key="1">
    <source>
        <dbReference type="EMBL" id="CAI8040333.1"/>
    </source>
</evidence>
<dbReference type="Proteomes" id="UP001174909">
    <property type="component" value="Unassembled WGS sequence"/>
</dbReference>
<comment type="caution">
    <text evidence="1">The sequence shown here is derived from an EMBL/GenBank/DDBJ whole genome shotgun (WGS) entry which is preliminary data.</text>
</comment>
<dbReference type="Gene3D" id="2.60.270.50">
    <property type="match status" value="1"/>
</dbReference>
<name>A0AA35T2L1_GEOBA</name>